<reference evidence="2 3" key="1">
    <citation type="submission" date="2018-06" db="EMBL/GenBank/DDBJ databases">
        <title>Comparative genomics of downy mildews reveals potential adaptations to biotrophy.</title>
        <authorList>
            <person name="Fletcher K."/>
            <person name="Klosterman S.J."/>
            <person name="Derevnina L."/>
            <person name="Martin F."/>
            <person name="Koike S."/>
            <person name="Reyes Chin-Wo S."/>
            <person name="Mou B."/>
            <person name="Michelmore R."/>
        </authorList>
    </citation>
    <scope>NUCLEOTIDE SEQUENCE [LARGE SCALE GENOMIC DNA]</scope>
    <source>
        <strain evidence="2 3">R13</strain>
    </source>
</reference>
<proteinExistence type="predicted"/>
<protein>
    <recommendedName>
        <fullName evidence="4">Secreted protein</fullName>
    </recommendedName>
</protein>
<keyword evidence="1" id="KW-0732">Signal</keyword>
<evidence type="ECO:0000313" key="2">
    <source>
        <dbReference type="EMBL" id="RQM18381.1"/>
    </source>
</evidence>
<gene>
    <name evidence="2" type="ORF">DD237_008268</name>
</gene>
<comment type="caution">
    <text evidence="2">The sequence shown here is derived from an EMBL/GenBank/DDBJ whole genome shotgun (WGS) entry which is preliminary data.</text>
</comment>
<organism evidence="2 3">
    <name type="scientific">Peronospora effusa</name>
    <dbReference type="NCBI Taxonomy" id="542832"/>
    <lineage>
        <taxon>Eukaryota</taxon>
        <taxon>Sar</taxon>
        <taxon>Stramenopiles</taxon>
        <taxon>Oomycota</taxon>
        <taxon>Peronosporomycetes</taxon>
        <taxon>Peronosporales</taxon>
        <taxon>Peronosporaceae</taxon>
        <taxon>Peronospora</taxon>
    </lineage>
</organism>
<accession>A0A3R7WCU1</accession>
<dbReference type="EMBL" id="QKXF01000071">
    <property type="protein sequence ID" value="RQM18381.1"/>
    <property type="molecule type" value="Genomic_DNA"/>
</dbReference>
<evidence type="ECO:0008006" key="4">
    <source>
        <dbReference type="Google" id="ProtNLM"/>
    </source>
</evidence>
<feature type="signal peptide" evidence="1">
    <location>
        <begin position="1"/>
        <end position="26"/>
    </location>
</feature>
<evidence type="ECO:0000256" key="1">
    <source>
        <dbReference type="SAM" id="SignalP"/>
    </source>
</evidence>
<dbReference type="VEuPathDB" id="FungiDB:DD237_008268"/>
<evidence type="ECO:0000313" key="3">
    <source>
        <dbReference type="Proteomes" id="UP000286097"/>
    </source>
</evidence>
<dbReference type="Proteomes" id="UP000286097">
    <property type="component" value="Unassembled WGS sequence"/>
</dbReference>
<feature type="chain" id="PRO_5018780888" description="Secreted protein" evidence="1">
    <location>
        <begin position="27"/>
        <end position="122"/>
    </location>
</feature>
<sequence length="122" mass="13624">MDSGVCRQLRWCLWICVVRGVVRVEARVVWSIGRAVLRRQFKALVRKGVGSNPTLASSFFGLSPTPAFRLSCEAHAVHSPVLFQPDRCTNYRLLAQRPATTTTLDVNLCQIHVDVQEGCSQL</sequence>
<dbReference type="AlphaFoldDB" id="A0A3R7WCU1"/>
<name>A0A3R7WCU1_9STRA</name>